<feature type="transmembrane region" description="Helical" evidence="1">
    <location>
        <begin position="9"/>
        <end position="31"/>
    </location>
</feature>
<keyword evidence="1" id="KW-0472">Membrane</keyword>
<name>A0AAD5RXP3_9PEZI</name>
<feature type="transmembrane region" description="Helical" evidence="1">
    <location>
        <begin position="128"/>
        <end position="150"/>
    </location>
</feature>
<reference evidence="2" key="1">
    <citation type="submission" date="2022-07" db="EMBL/GenBank/DDBJ databases">
        <title>Draft genome sequence of Zalerion maritima ATCC 34329, a (micro)plastics degrading marine fungus.</title>
        <authorList>
            <person name="Paco A."/>
            <person name="Goncalves M.F.M."/>
            <person name="Rocha-Santos T.A.P."/>
            <person name="Alves A."/>
        </authorList>
    </citation>
    <scope>NUCLEOTIDE SEQUENCE</scope>
    <source>
        <strain evidence="2">ATCC 34329</strain>
    </source>
</reference>
<gene>
    <name evidence="2" type="ORF">MKZ38_001685</name>
</gene>
<keyword evidence="1" id="KW-1133">Transmembrane helix</keyword>
<comment type="caution">
    <text evidence="2">The sequence shown here is derived from an EMBL/GenBank/DDBJ whole genome shotgun (WGS) entry which is preliminary data.</text>
</comment>
<dbReference type="Proteomes" id="UP001201980">
    <property type="component" value="Unassembled WGS sequence"/>
</dbReference>
<dbReference type="EMBL" id="JAKWBI020000147">
    <property type="protein sequence ID" value="KAJ2901552.1"/>
    <property type="molecule type" value="Genomic_DNA"/>
</dbReference>
<organism evidence="2 3">
    <name type="scientific">Zalerion maritima</name>
    <dbReference type="NCBI Taxonomy" id="339359"/>
    <lineage>
        <taxon>Eukaryota</taxon>
        <taxon>Fungi</taxon>
        <taxon>Dikarya</taxon>
        <taxon>Ascomycota</taxon>
        <taxon>Pezizomycotina</taxon>
        <taxon>Sordariomycetes</taxon>
        <taxon>Lulworthiomycetidae</taxon>
        <taxon>Lulworthiales</taxon>
        <taxon>Lulworthiaceae</taxon>
        <taxon>Zalerion</taxon>
    </lineage>
</organism>
<evidence type="ECO:0000313" key="3">
    <source>
        <dbReference type="Proteomes" id="UP001201980"/>
    </source>
</evidence>
<protein>
    <submittedName>
        <fullName evidence="2">Uncharacterized protein</fullName>
    </submittedName>
</protein>
<feature type="transmembrane region" description="Helical" evidence="1">
    <location>
        <begin position="170"/>
        <end position="202"/>
    </location>
</feature>
<accession>A0AAD5RXP3</accession>
<evidence type="ECO:0000313" key="2">
    <source>
        <dbReference type="EMBL" id="KAJ2901552.1"/>
    </source>
</evidence>
<evidence type="ECO:0000256" key="1">
    <source>
        <dbReference type="SAM" id="Phobius"/>
    </source>
</evidence>
<proteinExistence type="predicted"/>
<feature type="transmembrane region" description="Helical" evidence="1">
    <location>
        <begin position="43"/>
        <end position="62"/>
    </location>
</feature>
<sequence length="230" mass="25577">MACAARKPFFFGLWALVYVPFILSFPVVALGRSFITRVSAHQIVTLVFLLVNAALLEFYLLFRFAQSLNYLALCRGTFRCRRAGSSARTTSKKNSDIIATSVTQCPYTNFLIRTEDTIHATPMGQITLLVLSITNVFLFSAIFFALYMQAPEGSLGNLPKPFGCEVLQKIIGYGTVILAIVGTASFIPYLAFRAVMAVGYICRPYGRRYGMSRGTREEEGKLLDSNMEKV</sequence>
<keyword evidence="1" id="KW-0812">Transmembrane</keyword>
<dbReference type="AlphaFoldDB" id="A0AAD5RXP3"/>
<keyword evidence="3" id="KW-1185">Reference proteome</keyword>